<reference evidence="1 2" key="1">
    <citation type="submission" date="2019-10" db="EMBL/GenBank/DDBJ databases">
        <title>Genomic analysis of Raineyella sp. CBA3103.</title>
        <authorList>
            <person name="Roh S.W."/>
        </authorList>
    </citation>
    <scope>NUCLEOTIDE SEQUENCE [LARGE SCALE GENOMIC DNA]</scope>
    <source>
        <strain evidence="1 2">CBA3103</strain>
    </source>
</reference>
<gene>
    <name evidence="1" type="ORF">Rai3103_00635</name>
</gene>
<dbReference type="Proteomes" id="UP000386847">
    <property type="component" value="Chromosome"/>
</dbReference>
<keyword evidence="2" id="KW-1185">Reference proteome</keyword>
<evidence type="ECO:0000313" key="1">
    <source>
        <dbReference type="EMBL" id="QGF22437.1"/>
    </source>
</evidence>
<sequence>MRGPSFKGVRTYYGLSWFGMADTSMWPLLAGAPAGWRVTGGVGGSPILA</sequence>
<organism evidence="1 2">
    <name type="scientific">Raineyella fluvialis</name>
    <dbReference type="NCBI Taxonomy" id="2662261"/>
    <lineage>
        <taxon>Bacteria</taxon>
        <taxon>Bacillati</taxon>
        <taxon>Actinomycetota</taxon>
        <taxon>Actinomycetes</taxon>
        <taxon>Propionibacteriales</taxon>
        <taxon>Propionibacteriaceae</taxon>
        <taxon>Raineyella</taxon>
    </lineage>
</organism>
<dbReference type="KEGG" id="rain:Rai3103_00635"/>
<dbReference type="RefSeq" id="WP_153570947.1">
    <property type="nucleotide sequence ID" value="NZ_CP045725.1"/>
</dbReference>
<name>A0A5Q2F9L7_9ACTN</name>
<dbReference type="EMBL" id="CP045725">
    <property type="protein sequence ID" value="QGF22437.1"/>
    <property type="molecule type" value="Genomic_DNA"/>
</dbReference>
<proteinExistence type="predicted"/>
<protein>
    <submittedName>
        <fullName evidence="1">Uncharacterized protein</fullName>
    </submittedName>
</protein>
<dbReference type="AlphaFoldDB" id="A0A5Q2F9L7"/>
<evidence type="ECO:0000313" key="2">
    <source>
        <dbReference type="Proteomes" id="UP000386847"/>
    </source>
</evidence>
<accession>A0A5Q2F9L7</accession>